<reference evidence="3" key="1">
    <citation type="submission" date="2009-07" db="EMBL/GenBank/DDBJ databases">
        <title>Complete genome sequence of Rothia mucilaginosa DJ.</title>
        <authorList>
            <person name="Yamane K."/>
            <person name="Nambu T."/>
            <person name="Mashimo C."/>
            <person name="Sugimori C."/>
            <person name="Yamanaka T."/>
            <person name="Leung K."/>
            <person name="Fukushima H."/>
        </authorList>
    </citation>
    <scope>NUCLEOTIDE SEQUENCE [LARGE SCALE GENOMIC DNA]</scope>
    <source>
        <strain evidence="3">DY-18</strain>
    </source>
</reference>
<dbReference type="HOGENOM" id="CLU_737476_0_0_11"/>
<evidence type="ECO:0000256" key="1">
    <source>
        <dbReference type="SAM" id="MobiDB-lite"/>
    </source>
</evidence>
<feature type="compositionally biased region" description="Basic residues" evidence="1">
    <location>
        <begin position="306"/>
        <end position="322"/>
    </location>
</feature>
<feature type="region of interest" description="Disordered" evidence="1">
    <location>
        <begin position="1"/>
        <end position="54"/>
    </location>
</feature>
<accession>D2NS98</accession>
<keyword evidence="3" id="KW-1185">Reference proteome</keyword>
<feature type="region of interest" description="Disordered" evidence="1">
    <location>
        <begin position="182"/>
        <end position="279"/>
    </location>
</feature>
<evidence type="ECO:0000313" key="2">
    <source>
        <dbReference type="EMBL" id="BAI64524.1"/>
    </source>
</evidence>
<reference evidence="2 3" key="3">
    <citation type="journal article" date="2010" name="Sequencing">
        <title>Complete Genome Sequence of Rothia mucilaginosa DY-18: A Clinical Isolate with Dense Meshwork-Like Structures from a Persistent Apical Periodontitis Lesion.</title>
        <authorList>
            <person name="Yamane K."/>
            <person name="Nambu T."/>
            <person name="Yamanaka T."/>
            <person name="Mashimo C."/>
            <person name="Sugimori C."/>
            <person name="Leung K.-P."/>
            <person name="Fukushima H."/>
        </authorList>
    </citation>
    <scope>NUCLEOTIDE SEQUENCE [LARGE SCALE GENOMIC DNA]</scope>
    <source>
        <strain evidence="2 3">DY-18</strain>
    </source>
</reference>
<dbReference type="Proteomes" id="UP000001883">
    <property type="component" value="Chromosome"/>
</dbReference>
<evidence type="ECO:0000313" key="3">
    <source>
        <dbReference type="Proteomes" id="UP000001883"/>
    </source>
</evidence>
<feature type="compositionally biased region" description="Polar residues" evidence="1">
    <location>
        <begin position="323"/>
        <end position="334"/>
    </location>
</feature>
<name>D2NS98_ROTMD</name>
<dbReference type="EMBL" id="AP011540">
    <property type="protein sequence ID" value="BAI64524.1"/>
    <property type="molecule type" value="Genomic_DNA"/>
</dbReference>
<gene>
    <name evidence="2" type="ordered locus">RMDY18_06920</name>
</gene>
<protein>
    <submittedName>
        <fullName evidence="2">Uncharacterized protein</fullName>
    </submittedName>
</protein>
<feature type="compositionally biased region" description="Basic and acidic residues" evidence="1">
    <location>
        <begin position="31"/>
        <end position="54"/>
    </location>
</feature>
<reference evidence="2 3" key="2">
    <citation type="journal article" date="2010" name="J Osaka Dent Univ">
        <title>Isolation and identification of Rothia mucilaginosa from persistent apical periodontitis lesions.</title>
        <authorList>
            <person name="Yamane K."/>
            <person name="Yoshida M."/>
            <person name="Fujihira T."/>
            <person name="Baba T."/>
            <person name="Tsuji N."/>
            <person name="Hayashi H."/>
            <person name="Sugimori C."/>
            <person name="Yamanaka T."/>
            <person name="Mashimo C."/>
            <person name="Nambu T."/>
            <person name="Kawai H."/>
            <person name="Fukushima H."/>
        </authorList>
    </citation>
    <scope>NUCLEOTIDE SEQUENCE [LARGE SCALE GENOMIC DNA]</scope>
    <source>
        <strain evidence="2 3">DY-18</strain>
    </source>
</reference>
<feature type="region of interest" description="Disordered" evidence="1">
    <location>
        <begin position="306"/>
        <end position="351"/>
    </location>
</feature>
<feature type="compositionally biased region" description="Basic and acidic residues" evidence="1">
    <location>
        <begin position="203"/>
        <end position="225"/>
    </location>
</feature>
<dbReference type="KEGG" id="rmu:RMDY18_06920"/>
<sequence length="375" mass="43601">MCGWCGAPGNQPSPPRRGRYGVYPPQNLKVQTHERQAREDRKNYGQRQDEKHHRGEHRDLLLTGCFHQLTLSVIAHILSLRTQHISQRGTALNRNSNTLNEAAQRRNASTLRELLQRTQQRNAGAGLRQNLRKLTSQLAARGQTDTLQSRQRRLARRYRQSHHLRQRRELSNQLLLTLSHRLTQPPVTRQKAAQTTHQHQHKSHQDRETLLHHTDNGQGTHDGHTGKSPQQLLSTKRAHTLRRASTTQTLLHRTITQRRAAQRRRQRTQKRRAERRNRLQQARLTAVLLLQQRLTQSLTAQLRRHTIRKRNTASIQHRRKNQTHAGRQQQTKNQRQVHPKTLRSRGNSPIRSIRRYAAKEIAAPAIISIAPAKEL</sequence>
<organism evidence="2 3">
    <name type="scientific">Rothia mucilaginosa (strain DY-18)</name>
    <name type="common">Stomatococcus mucilaginosus</name>
    <dbReference type="NCBI Taxonomy" id="680646"/>
    <lineage>
        <taxon>Bacteria</taxon>
        <taxon>Bacillati</taxon>
        <taxon>Actinomycetota</taxon>
        <taxon>Actinomycetes</taxon>
        <taxon>Micrococcales</taxon>
        <taxon>Micrococcaceae</taxon>
        <taxon>Rothia</taxon>
    </lineage>
</organism>
<proteinExistence type="predicted"/>
<feature type="compositionally biased region" description="Basic residues" evidence="1">
    <location>
        <begin position="260"/>
        <end position="275"/>
    </location>
</feature>
<dbReference type="AlphaFoldDB" id="D2NS98"/>